<accession>A0A2P2PIH7</accession>
<protein>
    <submittedName>
        <fullName evidence="1">Uncharacterized protein</fullName>
    </submittedName>
</protein>
<proteinExistence type="predicted"/>
<dbReference type="AlphaFoldDB" id="A0A2P2PIH7"/>
<organism evidence="1">
    <name type="scientific">Rhizophora mucronata</name>
    <name type="common">Asiatic mangrove</name>
    <dbReference type="NCBI Taxonomy" id="61149"/>
    <lineage>
        <taxon>Eukaryota</taxon>
        <taxon>Viridiplantae</taxon>
        <taxon>Streptophyta</taxon>
        <taxon>Embryophyta</taxon>
        <taxon>Tracheophyta</taxon>
        <taxon>Spermatophyta</taxon>
        <taxon>Magnoliopsida</taxon>
        <taxon>eudicotyledons</taxon>
        <taxon>Gunneridae</taxon>
        <taxon>Pentapetalae</taxon>
        <taxon>rosids</taxon>
        <taxon>fabids</taxon>
        <taxon>Malpighiales</taxon>
        <taxon>Rhizophoraceae</taxon>
        <taxon>Rhizophora</taxon>
    </lineage>
</organism>
<name>A0A2P2PIH7_RHIMU</name>
<sequence length="54" mass="6347">MGFNIHEMCRNESRFKNGTWSPWNQTGIGYWDLGNPYVNFCCLSQSICLEKLRT</sequence>
<dbReference type="EMBL" id="GGEC01074032">
    <property type="protein sequence ID" value="MBX54516.1"/>
    <property type="molecule type" value="Transcribed_RNA"/>
</dbReference>
<reference evidence="1" key="1">
    <citation type="submission" date="2018-02" db="EMBL/GenBank/DDBJ databases">
        <title>Rhizophora mucronata_Transcriptome.</title>
        <authorList>
            <person name="Meera S.P."/>
            <person name="Sreeshan A."/>
            <person name="Augustine A."/>
        </authorList>
    </citation>
    <scope>NUCLEOTIDE SEQUENCE</scope>
    <source>
        <tissue evidence="1">Leaf</tissue>
    </source>
</reference>
<evidence type="ECO:0000313" key="1">
    <source>
        <dbReference type="EMBL" id="MBX54516.1"/>
    </source>
</evidence>